<keyword evidence="5" id="KW-0804">Transcription</keyword>
<dbReference type="InterPro" id="IPR004044">
    <property type="entry name" value="KH_dom_type_2"/>
</dbReference>
<keyword evidence="3 6" id="KW-0694">RNA-binding</keyword>
<evidence type="ECO:0000256" key="2">
    <source>
        <dbReference type="ARBA" id="ARBA00022490"/>
    </source>
</evidence>
<dbReference type="InterPro" id="IPR010212">
    <property type="entry name" value="NusA_arc"/>
</dbReference>
<dbReference type="GO" id="GO:0003723">
    <property type="term" value="F:RNA binding"/>
    <property type="evidence" value="ECO:0007669"/>
    <property type="project" value="UniProtKB-UniRule"/>
</dbReference>
<gene>
    <name evidence="8" type="ORF">J4215_05755</name>
</gene>
<organism evidence="8 9">
    <name type="scientific">Candidatus Iainarchaeum sp</name>
    <dbReference type="NCBI Taxonomy" id="3101447"/>
    <lineage>
        <taxon>Archaea</taxon>
        <taxon>Candidatus Iainarchaeota</taxon>
        <taxon>Candidatus Iainarchaeia</taxon>
        <taxon>Candidatus Iainarchaeales</taxon>
        <taxon>Candidatus Iainarchaeaceae</taxon>
        <taxon>Candidatus Iainarchaeum</taxon>
    </lineage>
</organism>
<dbReference type="Gene3D" id="3.30.300.20">
    <property type="match status" value="1"/>
</dbReference>
<dbReference type="AlphaFoldDB" id="A0A8T4LBG7"/>
<evidence type="ECO:0000256" key="6">
    <source>
        <dbReference type="PROSITE-ProRule" id="PRU00117"/>
    </source>
</evidence>
<dbReference type="InterPro" id="IPR009019">
    <property type="entry name" value="KH_sf_prok-type"/>
</dbReference>
<reference evidence="8" key="1">
    <citation type="submission" date="2021-03" db="EMBL/GenBank/DDBJ databases">
        <authorList>
            <person name="Jaffe A."/>
        </authorList>
    </citation>
    <scope>NUCLEOTIDE SEQUENCE</scope>
    <source>
        <strain evidence="8">RIFCSPLOWO2_01_FULL_AR10_48_17</strain>
    </source>
</reference>
<dbReference type="Proteomes" id="UP000675968">
    <property type="component" value="Unassembled WGS sequence"/>
</dbReference>
<evidence type="ECO:0000313" key="8">
    <source>
        <dbReference type="EMBL" id="MBS3062060.1"/>
    </source>
</evidence>
<evidence type="ECO:0000256" key="1">
    <source>
        <dbReference type="ARBA" id="ARBA00022472"/>
    </source>
</evidence>
<dbReference type="NCBIfam" id="TIGR01952">
    <property type="entry name" value="nusA_arch"/>
    <property type="match status" value="1"/>
</dbReference>
<dbReference type="GO" id="GO:0006353">
    <property type="term" value="P:DNA-templated transcription termination"/>
    <property type="evidence" value="ECO:0007669"/>
    <property type="project" value="UniProtKB-KW"/>
</dbReference>
<dbReference type="EMBL" id="JAGVWC010000012">
    <property type="protein sequence ID" value="MBS3062060.1"/>
    <property type="molecule type" value="Genomic_DNA"/>
</dbReference>
<proteinExistence type="predicted"/>
<dbReference type="InterPro" id="IPR004087">
    <property type="entry name" value="KH_dom"/>
</dbReference>
<keyword evidence="4" id="KW-0805">Transcription regulation</keyword>
<evidence type="ECO:0000256" key="3">
    <source>
        <dbReference type="ARBA" id="ARBA00022884"/>
    </source>
</evidence>
<keyword evidence="1" id="KW-0806">Transcription termination</keyword>
<keyword evidence="2" id="KW-0963">Cytoplasm</keyword>
<dbReference type="PROSITE" id="PS50084">
    <property type="entry name" value="KH_TYPE_1"/>
    <property type="match status" value="1"/>
</dbReference>
<sequence>MKFGEQEIQLLNALRSISRVEAKDCLVLDKTISFVVEEGKIGQAIGKGGQNIKKLEETFKKRIEIVEFREKPENFLAGAFSNIKFNGFEFSQNGEQKKVLVAKTDQENKRKLLNSTGKLKRMKELLERNFDIADVKI</sequence>
<accession>A0A8T4LBG7</accession>
<evidence type="ECO:0000313" key="9">
    <source>
        <dbReference type="Proteomes" id="UP000675968"/>
    </source>
</evidence>
<dbReference type="Pfam" id="PF07650">
    <property type="entry name" value="KH_2"/>
    <property type="match status" value="1"/>
</dbReference>
<reference evidence="8" key="2">
    <citation type="submission" date="2021-05" db="EMBL/GenBank/DDBJ databases">
        <title>Protein family content uncovers lineage relationships and bacterial pathway maintenance mechanisms in DPANN archaea.</title>
        <authorList>
            <person name="Castelle C.J."/>
            <person name="Meheust R."/>
            <person name="Jaffe A.L."/>
            <person name="Seitz K."/>
            <person name="Gong X."/>
            <person name="Baker B.J."/>
            <person name="Banfield J.F."/>
        </authorList>
    </citation>
    <scope>NUCLEOTIDE SEQUENCE</scope>
    <source>
        <strain evidence="8">RIFCSPLOWO2_01_FULL_AR10_48_17</strain>
    </source>
</reference>
<feature type="domain" description="K Homology" evidence="7">
    <location>
        <begin position="28"/>
        <end position="131"/>
    </location>
</feature>
<comment type="caution">
    <text evidence="8">The sequence shown here is derived from an EMBL/GenBank/DDBJ whole genome shotgun (WGS) entry which is preliminary data.</text>
</comment>
<protein>
    <submittedName>
        <fullName evidence="8">NusA-like transcription termination signal-binding factor</fullName>
    </submittedName>
</protein>
<dbReference type="SUPFAM" id="SSF54814">
    <property type="entry name" value="Prokaryotic type KH domain (KH-domain type II)"/>
    <property type="match status" value="1"/>
</dbReference>
<evidence type="ECO:0000256" key="5">
    <source>
        <dbReference type="ARBA" id="ARBA00023163"/>
    </source>
</evidence>
<evidence type="ECO:0000256" key="4">
    <source>
        <dbReference type="ARBA" id="ARBA00023015"/>
    </source>
</evidence>
<evidence type="ECO:0000259" key="7">
    <source>
        <dbReference type="SMART" id="SM00322"/>
    </source>
</evidence>
<dbReference type="InterPro" id="IPR015946">
    <property type="entry name" value="KH_dom-like_a/b"/>
</dbReference>
<dbReference type="SMART" id="SM00322">
    <property type="entry name" value="KH"/>
    <property type="match status" value="1"/>
</dbReference>
<name>A0A8T4LBG7_9ARCH</name>